<evidence type="ECO:0000256" key="2">
    <source>
        <dbReference type="ARBA" id="ARBA00022679"/>
    </source>
</evidence>
<feature type="region of interest" description="Disordered" evidence="8">
    <location>
        <begin position="333"/>
        <end position="369"/>
    </location>
</feature>
<dbReference type="EMBL" id="BIFQ01000002">
    <property type="protein sequence ID" value="GCE09102.1"/>
    <property type="molecule type" value="Genomic_DNA"/>
</dbReference>
<dbReference type="PANTHER" id="PTHR43289">
    <property type="entry name" value="MITOGEN-ACTIVATED PROTEIN KINASE KINASE KINASE 20-RELATED"/>
    <property type="match status" value="1"/>
</dbReference>
<evidence type="ECO:0000256" key="1">
    <source>
        <dbReference type="ARBA" id="ARBA00012513"/>
    </source>
</evidence>
<evidence type="ECO:0000256" key="7">
    <source>
        <dbReference type="PROSITE-ProRule" id="PRU10141"/>
    </source>
</evidence>
<dbReference type="InterPro" id="IPR017441">
    <property type="entry name" value="Protein_kinase_ATP_BS"/>
</dbReference>
<feature type="repeat" description="TPR" evidence="6">
    <location>
        <begin position="424"/>
        <end position="457"/>
    </location>
</feature>
<dbReference type="SUPFAM" id="SSF48452">
    <property type="entry name" value="TPR-like"/>
    <property type="match status" value="1"/>
</dbReference>
<dbReference type="InterPro" id="IPR000719">
    <property type="entry name" value="Prot_kinase_dom"/>
</dbReference>
<evidence type="ECO:0000313" key="11">
    <source>
        <dbReference type="Proteomes" id="UP000287224"/>
    </source>
</evidence>
<protein>
    <recommendedName>
        <fullName evidence="1">non-specific serine/threonine protein kinase</fullName>
        <ecNumber evidence="1">2.7.11.1</ecNumber>
    </recommendedName>
</protein>
<keyword evidence="5 7" id="KW-0067">ATP-binding</keyword>
<dbReference type="AlphaFoldDB" id="A0A401ZQJ6"/>
<dbReference type="PROSITE" id="PS50011">
    <property type="entry name" value="PROTEIN_KINASE_DOM"/>
    <property type="match status" value="1"/>
</dbReference>
<proteinExistence type="predicted"/>
<evidence type="ECO:0000256" key="5">
    <source>
        <dbReference type="ARBA" id="ARBA00022840"/>
    </source>
</evidence>
<dbReference type="InterPro" id="IPR011990">
    <property type="entry name" value="TPR-like_helical_dom_sf"/>
</dbReference>
<accession>A0A401ZQJ6</accession>
<dbReference type="Pfam" id="PF13414">
    <property type="entry name" value="TPR_11"/>
    <property type="match status" value="1"/>
</dbReference>
<dbReference type="SMART" id="SM00220">
    <property type="entry name" value="S_TKc"/>
    <property type="match status" value="1"/>
</dbReference>
<keyword evidence="6" id="KW-0802">TPR repeat</keyword>
<evidence type="ECO:0000256" key="3">
    <source>
        <dbReference type="ARBA" id="ARBA00022741"/>
    </source>
</evidence>
<feature type="binding site" evidence="7">
    <location>
        <position position="77"/>
    </location>
    <ligand>
        <name>ATP</name>
        <dbReference type="ChEBI" id="CHEBI:30616"/>
    </ligand>
</feature>
<dbReference type="PANTHER" id="PTHR43289:SF6">
    <property type="entry name" value="SERINE_THREONINE-PROTEIN KINASE NEKL-3"/>
    <property type="match status" value="1"/>
</dbReference>
<feature type="compositionally biased region" description="Low complexity" evidence="8">
    <location>
        <begin position="343"/>
        <end position="359"/>
    </location>
</feature>
<dbReference type="EC" id="2.7.11.1" evidence="1"/>
<keyword evidence="3 7" id="KW-0547">Nucleotide-binding</keyword>
<sequence>MDQNTQYEPRAGSGALFCLGHPSHALRPGEVICSVCGALAAHTTLGIYEVRKLLGTGRSGHAYQAIHQRSGQPVAIKLFPAYTANPELWEAARREVRVTTALRHNSILSVFSCSTWSSEQLDGGSGAHFERSSSGSTNLYLLTLCQYIPGALRHFVAYLQNSENQQAIYQQGGSPRALVMHVLQQIGSALTAAHARGLAHGALVPGNILFSSYERVWVADFGLARLQPPPAPYLAPELYMAAQASQQGNAQAYWNAVSAASDQYMFAALCQQLLPQTLPAQEYEPLLPILSRALHPKPERRYPSLQLLIQDMVTLTSRPVQMPVSQQFKQPQIAGTRLAATPSGISSSSFDRGSGRRNSAPLTPLPAFPSGPLTPALPATPITPAMPLTPADWEKRGDKLFTMREYDEALKAYHRAIEINAGKASIWLALGDTYFALERYKEALMAYEQAMHINPNDPQIWLNRGTVLDALGRHQEALDCYDRADQLRSS</sequence>
<name>A0A401ZQJ6_9CHLR</name>
<comment type="caution">
    <text evidence="10">The sequence shown here is derived from an EMBL/GenBank/DDBJ whole genome shotgun (WGS) entry which is preliminary data.</text>
</comment>
<dbReference type="PROSITE" id="PS50005">
    <property type="entry name" value="TPR"/>
    <property type="match status" value="2"/>
</dbReference>
<dbReference type="OrthoDB" id="146908at2"/>
<dbReference type="SUPFAM" id="SSF56112">
    <property type="entry name" value="Protein kinase-like (PK-like)"/>
    <property type="match status" value="1"/>
</dbReference>
<dbReference type="InterPro" id="IPR019734">
    <property type="entry name" value="TPR_rpt"/>
</dbReference>
<evidence type="ECO:0000259" key="9">
    <source>
        <dbReference type="PROSITE" id="PS50011"/>
    </source>
</evidence>
<gene>
    <name evidence="10" type="ORF">KDAU_64310</name>
</gene>
<dbReference type="InterPro" id="IPR011009">
    <property type="entry name" value="Kinase-like_dom_sf"/>
</dbReference>
<dbReference type="Gene3D" id="1.10.510.10">
    <property type="entry name" value="Transferase(Phosphotransferase) domain 1"/>
    <property type="match status" value="1"/>
</dbReference>
<dbReference type="Proteomes" id="UP000287224">
    <property type="component" value="Unassembled WGS sequence"/>
</dbReference>
<organism evidence="10 11">
    <name type="scientific">Dictyobacter aurantiacus</name>
    <dbReference type="NCBI Taxonomy" id="1936993"/>
    <lineage>
        <taxon>Bacteria</taxon>
        <taxon>Bacillati</taxon>
        <taxon>Chloroflexota</taxon>
        <taxon>Ktedonobacteria</taxon>
        <taxon>Ktedonobacterales</taxon>
        <taxon>Dictyobacteraceae</taxon>
        <taxon>Dictyobacter</taxon>
    </lineage>
</organism>
<keyword evidence="2" id="KW-0808">Transferase</keyword>
<dbReference type="PROSITE" id="PS00107">
    <property type="entry name" value="PROTEIN_KINASE_ATP"/>
    <property type="match status" value="1"/>
</dbReference>
<dbReference type="RefSeq" id="WP_160146253.1">
    <property type="nucleotide sequence ID" value="NZ_BIFQ01000002.1"/>
</dbReference>
<dbReference type="Pfam" id="PF00069">
    <property type="entry name" value="Pkinase"/>
    <property type="match status" value="1"/>
</dbReference>
<dbReference type="PROSITE" id="PS50293">
    <property type="entry name" value="TPR_REGION"/>
    <property type="match status" value="2"/>
</dbReference>
<dbReference type="Gene3D" id="1.25.40.10">
    <property type="entry name" value="Tetratricopeptide repeat domain"/>
    <property type="match status" value="1"/>
</dbReference>
<evidence type="ECO:0000256" key="4">
    <source>
        <dbReference type="ARBA" id="ARBA00022777"/>
    </source>
</evidence>
<dbReference type="GO" id="GO:0004674">
    <property type="term" value="F:protein serine/threonine kinase activity"/>
    <property type="evidence" value="ECO:0007669"/>
    <property type="project" value="UniProtKB-EC"/>
</dbReference>
<keyword evidence="11" id="KW-1185">Reference proteome</keyword>
<evidence type="ECO:0000313" key="10">
    <source>
        <dbReference type="EMBL" id="GCE09102.1"/>
    </source>
</evidence>
<feature type="repeat" description="TPR" evidence="6">
    <location>
        <begin position="390"/>
        <end position="423"/>
    </location>
</feature>
<evidence type="ECO:0000256" key="6">
    <source>
        <dbReference type="PROSITE-ProRule" id="PRU00339"/>
    </source>
</evidence>
<keyword evidence="4" id="KW-0418">Kinase</keyword>
<dbReference type="GO" id="GO:0005524">
    <property type="term" value="F:ATP binding"/>
    <property type="evidence" value="ECO:0007669"/>
    <property type="project" value="UniProtKB-UniRule"/>
</dbReference>
<reference evidence="11" key="1">
    <citation type="submission" date="2018-12" db="EMBL/GenBank/DDBJ databases">
        <title>Tengunoibacter tsumagoiensis gen. nov., sp. nov., Dictyobacter kobayashii sp. nov., D. alpinus sp. nov., and D. joshuensis sp. nov. and description of Dictyobacteraceae fam. nov. within the order Ktedonobacterales isolated from Tengu-no-mugimeshi.</title>
        <authorList>
            <person name="Wang C.M."/>
            <person name="Zheng Y."/>
            <person name="Sakai Y."/>
            <person name="Toyoda A."/>
            <person name="Minakuchi Y."/>
            <person name="Abe K."/>
            <person name="Yokota A."/>
            <person name="Yabe S."/>
        </authorList>
    </citation>
    <scope>NUCLEOTIDE SEQUENCE [LARGE SCALE GENOMIC DNA]</scope>
    <source>
        <strain evidence="11">S-27</strain>
    </source>
</reference>
<dbReference type="SMART" id="SM00028">
    <property type="entry name" value="TPR"/>
    <property type="match status" value="3"/>
</dbReference>
<dbReference type="Gene3D" id="3.30.200.20">
    <property type="entry name" value="Phosphorylase Kinase, domain 1"/>
    <property type="match status" value="1"/>
</dbReference>
<feature type="domain" description="Protein kinase" evidence="9">
    <location>
        <begin position="48"/>
        <end position="333"/>
    </location>
</feature>
<evidence type="ECO:0000256" key="8">
    <source>
        <dbReference type="SAM" id="MobiDB-lite"/>
    </source>
</evidence>